<dbReference type="EMBL" id="VUAA01000045">
    <property type="protein sequence ID" value="KAA1252671.1"/>
    <property type="molecule type" value="Genomic_DNA"/>
</dbReference>
<dbReference type="InterPro" id="IPR027417">
    <property type="entry name" value="P-loop_NTPase"/>
</dbReference>
<protein>
    <submittedName>
        <fullName evidence="1">Uncharacterized protein</fullName>
    </submittedName>
</protein>
<reference evidence="1 2" key="1">
    <citation type="submission" date="2019-09" db="EMBL/GenBank/DDBJ databases">
        <authorList>
            <person name="Kritzky A."/>
            <person name="Schelkanova E.Y."/>
            <person name="Alkhova Z.V."/>
            <person name="Smirnova N.I."/>
        </authorList>
    </citation>
    <scope>NUCLEOTIDE SEQUENCE [LARGE SCALE GENOMIC DNA]</scope>
    <source>
        <strain evidence="1 2">M1526</strain>
    </source>
</reference>
<name>A0A5Q6PCY9_VIBCL</name>
<sequence>MANSKEYFSLHGNTKCNECIIVLSDMLPAWAMYDNRRVIHIKNVNDVRRVLEYHNRGLRVKNWLKAIYISDEKVSFSMFNDFFIYKGSNISNIKGLLFHDLDGKVIFEFLSNPLIEDIKFNYYLSVYKLLIRHKASKFCTSMAMLIARNSVKDDFSQEDIDSAISFSLELDLTSVVEIKKNAIDYFVHNIVDESLAFSKEVTDPDSFIYSEGSINGNSDLNIRYLKRLRGMGRGDLWKFIPDVTLLKSGTGSGKTDLALDVVIHAHRLGKKTSIISNLKSVIQSYEHRLQVKVNKLILKLESCHIITSGAELYEIEESKHVATTLKSLSKPHIKDYILSSDIIIIDEVEKVFEALYSKDNSYIDVREKSIVRELLKSLLNDPSKKLLLMDADITNKVTKNIIKSLLSIDRQVLLANAYNSCLKHDFGSIDVFLVNGNHEKQNIIDKVQDENENCFVFSSSKDKVDVILKESGFISDDGNVDYISALDNKVLVIVASSFLKDSHEKAVKEFIRSPNTEIFKYHTVICSPVLKEGFSIESNYTDTVYCLCNGVLTPKEIIQSSRRLRKAKKIRFGIFGLSTPIRLDHNKYNNSPEDWIESSIEFRNKVLNDNFYHALKLTLDKLKFNIVEDSFDNLPSGFYGKNKKNLHFDKDVLEIIMTGRSISQLNSAIEKTKLDAALLLRSILKVDLVQDFIVISSREEYKGKNFHGSFIGIDKELYNHRSIINHILPNKLKITERKDENIGQAKITRKIKNIFQALGFNSKRIDSGKSYKFINVAENKSSV</sequence>
<evidence type="ECO:0000313" key="2">
    <source>
        <dbReference type="Proteomes" id="UP000323225"/>
    </source>
</evidence>
<dbReference type="SUPFAM" id="SSF52540">
    <property type="entry name" value="P-loop containing nucleoside triphosphate hydrolases"/>
    <property type="match status" value="1"/>
</dbReference>
<dbReference type="AlphaFoldDB" id="A0A5Q6PCY9"/>
<dbReference type="Proteomes" id="UP000323225">
    <property type="component" value="Unassembled WGS sequence"/>
</dbReference>
<proteinExistence type="predicted"/>
<evidence type="ECO:0000313" key="1">
    <source>
        <dbReference type="EMBL" id="KAA1252671.1"/>
    </source>
</evidence>
<comment type="caution">
    <text evidence="1">The sequence shown here is derived from an EMBL/GenBank/DDBJ whole genome shotgun (WGS) entry which is preliminary data.</text>
</comment>
<dbReference type="Gene3D" id="3.40.50.300">
    <property type="entry name" value="P-loop containing nucleotide triphosphate hydrolases"/>
    <property type="match status" value="1"/>
</dbReference>
<organism evidence="1 2">
    <name type="scientific">Vibrio cholerae</name>
    <dbReference type="NCBI Taxonomy" id="666"/>
    <lineage>
        <taxon>Bacteria</taxon>
        <taxon>Pseudomonadati</taxon>
        <taxon>Pseudomonadota</taxon>
        <taxon>Gammaproteobacteria</taxon>
        <taxon>Vibrionales</taxon>
        <taxon>Vibrionaceae</taxon>
        <taxon>Vibrio</taxon>
    </lineage>
</organism>
<dbReference type="RefSeq" id="WP_149609207.1">
    <property type="nucleotide sequence ID" value="NZ_VTZY01000029.1"/>
</dbReference>
<gene>
    <name evidence="1" type="ORF">F0M16_21610</name>
</gene>
<accession>A0A5Q6PCY9</accession>